<evidence type="ECO:0000259" key="2">
    <source>
        <dbReference type="Pfam" id="PF03795"/>
    </source>
</evidence>
<sequence>MSQHFVIHYVPGPAWLPNHPVFEQPLQPHLAYITQLHHQGVVLAGGPYTDNSGGLVILQPTTREAAQMVILNDPAIIPGIMTASANPWYSVFNGLPQAVNAKRRLGLEAGVAE</sequence>
<name>A0A1W1UTL4_9DEIO</name>
<organism evidence="3 4">
    <name type="scientific">Deinococcus hopiensis KR-140</name>
    <dbReference type="NCBI Taxonomy" id="695939"/>
    <lineage>
        <taxon>Bacteria</taxon>
        <taxon>Thermotogati</taxon>
        <taxon>Deinococcota</taxon>
        <taxon>Deinococci</taxon>
        <taxon>Deinococcales</taxon>
        <taxon>Deinococcaceae</taxon>
        <taxon>Deinococcus</taxon>
    </lineage>
</organism>
<dbReference type="EMBL" id="FWWU01000007">
    <property type="protein sequence ID" value="SMB84396.1"/>
    <property type="molecule type" value="Genomic_DNA"/>
</dbReference>
<dbReference type="AlphaFoldDB" id="A0A1W1UTL4"/>
<evidence type="ECO:0000313" key="3">
    <source>
        <dbReference type="EMBL" id="SMB84396.1"/>
    </source>
</evidence>
<dbReference type="Gene3D" id="3.30.70.1060">
    <property type="entry name" value="Dimeric alpha+beta barrel"/>
    <property type="match status" value="1"/>
</dbReference>
<protein>
    <submittedName>
        <fullName evidence="3">YCII-related domain-containing protein</fullName>
    </submittedName>
</protein>
<keyword evidence="4" id="KW-1185">Reference proteome</keyword>
<evidence type="ECO:0000313" key="4">
    <source>
        <dbReference type="Proteomes" id="UP000192582"/>
    </source>
</evidence>
<proteinExistence type="inferred from homology"/>
<dbReference type="InterPro" id="IPR011008">
    <property type="entry name" value="Dimeric_a/b-barrel"/>
</dbReference>
<feature type="domain" description="YCII-related" evidence="2">
    <location>
        <begin position="24"/>
        <end position="81"/>
    </location>
</feature>
<dbReference type="STRING" id="695939.SAMN00790413_05112"/>
<dbReference type="InterPro" id="IPR005545">
    <property type="entry name" value="YCII"/>
</dbReference>
<comment type="similarity">
    <text evidence="1">Belongs to the YciI family.</text>
</comment>
<accession>A0A1W1UTL4</accession>
<evidence type="ECO:0000256" key="1">
    <source>
        <dbReference type="ARBA" id="ARBA00007689"/>
    </source>
</evidence>
<dbReference type="Pfam" id="PF03795">
    <property type="entry name" value="YCII"/>
    <property type="match status" value="1"/>
</dbReference>
<gene>
    <name evidence="3" type="ORF">SAMN00790413_05112</name>
</gene>
<dbReference type="SUPFAM" id="SSF54909">
    <property type="entry name" value="Dimeric alpha+beta barrel"/>
    <property type="match status" value="1"/>
</dbReference>
<reference evidence="3 4" key="1">
    <citation type="submission" date="2017-04" db="EMBL/GenBank/DDBJ databases">
        <authorList>
            <person name="Afonso C.L."/>
            <person name="Miller P.J."/>
            <person name="Scott M.A."/>
            <person name="Spackman E."/>
            <person name="Goraichik I."/>
            <person name="Dimitrov K.M."/>
            <person name="Suarez D.L."/>
            <person name="Swayne D.E."/>
        </authorList>
    </citation>
    <scope>NUCLEOTIDE SEQUENCE [LARGE SCALE GENOMIC DNA]</scope>
    <source>
        <strain evidence="3 4">KR-140</strain>
    </source>
</reference>
<dbReference type="OrthoDB" id="531275at2"/>
<dbReference type="RefSeq" id="WP_084046811.1">
    <property type="nucleotide sequence ID" value="NZ_FWWU01000007.1"/>
</dbReference>
<dbReference type="Proteomes" id="UP000192582">
    <property type="component" value="Unassembled WGS sequence"/>
</dbReference>